<comment type="subunit">
    <text evidence="8">Part of a complex composed of FtsB, FtsL and FtsQ.</text>
</comment>
<organism evidence="10 11">
    <name type="scientific">SAR86 cluster bacterium</name>
    <dbReference type="NCBI Taxonomy" id="2030880"/>
    <lineage>
        <taxon>Bacteria</taxon>
        <taxon>Pseudomonadati</taxon>
        <taxon>Pseudomonadota</taxon>
        <taxon>Gammaproteobacteria</taxon>
        <taxon>SAR86 cluster</taxon>
    </lineage>
</organism>
<dbReference type="GO" id="GO:0032153">
    <property type="term" value="C:cell division site"/>
    <property type="evidence" value="ECO:0007669"/>
    <property type="project" value="UniProtKB-UniRule"/>
</dbReference>
<evidence type="ECO:0000256" key="2">
    <source>
        <dbReference type="ARBA" id="ARBA00022475"/>
    </source>
</evidence>
<keyword evidence="8" id="KW-0997">Cell inner membrane</keyword>
<evidence type="ECO:0000256" key="9">
    <source>
        <dbReference type="NCBIfam" id="TIGR02209"/>
    </source>
</evidence>
<keyword evidence="6 8" id="KW-0472">Membrane</keyword>
<comment type="caution">
    <text evidence="10">The sequence shown here is derived from an EMBL/GenBank/DDBJ whole genome shotgun (WGS) entry which is preliminary data.</text>
</comment>
<evidence type="ECO:0000256" key="6">
    <source>
        <dbReference type="ARBA" id="ARBA00023136"/>
    </source>
</evidence>
<evidence type="ECO:0000256" key="3">
    <source>
        <dbReference type="ARBA" id="ARBA00022618"/>
    </source>
</evidence>
<comment type="similarity">
    <text evidence="8">Belongs to the FtsL family.</text>
</comment>
<dbReference type="EMBL" id="NVVJ01000020">
    <property type="protein sequence ID" value="PCJ25079.1"/>
    <property type="molecule type" value="Genomic_DNA"/>
</dbReference>
<dbReference type="PANTHER" id="PTHR37479">
    <property type="entry name" value="CELL DIVISION PROTEIN FTSL"/>
    <property type="match status" value="1"/>
</dbReference>
<keyword evidence="5 8" id="KW-1133">Transmembrane helix</keyword>
<dbReference type="PANTHER" id="PTHR37479:SF1">
    <property type="entry name" value="CELL DIVISION PROTEIN FTSL"/>
    <property type="match status" value="1"/>
</dbReference>
<sequence>MVLHKMSAARKNKVAHTAGSRPPSIYQWAGLSRASTLVLLVFLGLVLVSGLSVVHTTHENRFAFNELQELKDQANQLKVDWGRLLIEQSTFGIEGRIKQKAIEQLQMQVPELANIVMVSYE</sequence>
<accession>A0A2A5B0M1</accession>
<evidence type="ECO:0000256" key="1">
    <source>
        <dbReference type="ARBA" id="ARBA00004401"/>
    </source>
</evidence>
<dbReference type="InterPro" id="IPR011922">
    <property type="entry name" value="Cell_div_FtsL"/>
</dbReference>
<protein>
    <recommendedName>
        <fullName evidence="8 9">Cell division protein FtsL</fullName>
    </recommendedName>
</protein>
<dbReference type="GO" id="GO:0005886">
    <property type="term" value="C:plasma membrane"/>
    <property type="evidence" value="ECO:0007669"/>
    <property type="project" value="UniProtKB-SubCell"/>
</dbReference>
<gene>
    <name evidence="8 10" type="primary">ftsL</name>
    <name evidence="10" type="ORF">COA96_08010</name>
</gene>
<evidence type="ECO:0000256" key="5">
    <source>
        <dbReference type="ARBA" id="ARBA00022989"/>
    </source>
</evidence>
<name>A0A2A5B0M1_9GAMM</name>
<keyword evidence="4 8" id="KW-0812">Transmembrane</keyword>
<dbReference type="AlphaFoldDB" id="A0A2A5B0M1"/>
<dbReference type="HAMAP" id="MF_00910">
    <property type="entry name" value="FtsL"/>
    <property type="match status" value="1"/>
</dbReference>
<comment type="function">
    <text evidence="8">Essential cell division protein. May link together the upstream cell division proteins, which are predominantly cytoplasmic, with the downstream cell division proteins, which are predominantly periplasmic.</text>
</comment>
<dbReference type="Pfam" id="PF04999">
    <property type="entry name" value="FtsL"/>
    <property type="match status" value="1"/>
</dbReference>
<evidence type="ECO:0000256" key="4">
    <source>
        <dbReference type="ARBA" id="ARBA00022692"/>
    </source>
</evidence>
<comment type="subcellular location">
    <subcellularLocation>
        <location evidence="8">Cell inner membrane</location>
        <topology evidence="8">Single-pass type II membrane protein</topology>
    </subcellularLocation>
    <subcellularLocation>
        <location evidence="1">Cell membrane</location>
        <topology evidence="1">Single-pass type II membrane protein</topology>
    </subcellularLocation>
    <text evidence="8">Localizes to the division septum where it forms a ring structure.</text>
</comment>
<evidence type="ECO:0000256" key="8">
    <source>
        <dbReference type="HAMAP-Rule" id="MF_00910"/>
    </source>
</evidence>
<keyword evidence="3 8" id="KW-0132">Cell division</keyword>
<keyword evidence="2 8" id="KW-1003">Cell membrane</keyword>
<keyword evidence="7 8" id="KW-0131">Cell cycle</keyword>
<reference evidence="11" key="1">
    <citation type="submission" date="2017-08" db="EMBL/GenBank/DDBJ databases">
        <title>A dynamic microbial community with high functional redundancy inhabits the cold, oxic subseafloor aquifer.</title>
        <authorList>
            <person name="Tully B.J."/>
            <person name="Wheat C.G."/>
            <person name="Glazer B.T."/>
            <person name="Huber J.A."/>
        </authorList>
    </citation>
    <scope>NUCLEOTIDE SEQUENCE [LARGE SCALE GENOMIC DNA]</scope>
</reference>
<dbReference type="Proteomes" id="UP000218327">
    <property type="component" value="Unassembled WGS sequence"/>
</dbReference>
<evidence type="ECO:0000256" key="7">
    <source>
        <dbReference type="ARBA" id="ARBA00023306"/>
    </source>
</evidence>
<proteinExistence type="inferred from homology"/>
<dbReference type="NCBIfam" id="TIGR02209">
    <property type="entry name" value="ftsL_broad"/>
    <property type="match status" value="1"/>
</dbReference>
<dbReference type="GO" id="GO:0043093">
    <property type="term" value="P:FtsZ-dependent cytokinesis"/>
    <property type="evidence" value="ECO:0007669"/>
    <property type="project" value="UniProtKB-UniRule"/>
</dbReference>
<evidence type="ECO:0000313" key="10">
    <source>
        <dbReference type="EMBL" id="PCJ25079.1"/>
    </source>
</evidence>
<evidence type="ECO:0000313" key="11">
    <source>
        <dbReference type="Proteomes" id="UP000218327"/>
    </source>
</evidence>